<dbReference type="PANTHER" id="PTHR43244">
    <property type="match status" value="1"/>
</dbReference>
<evidence type="ECO:0000313" key="3">
    <source>
        <dbReference type="EMBL" id="GHO48000.1"/>
    </source>
</evidence>
<dbReference type="Pfam" id="PF00296">
    <property type="entry name" value="Bac_luciferase"/>
    <property type="match status" value="1"/>
</dbReference>
<comment type="caution">
    <text evidence="3">The sequence shown here is derived from an EMBL/GenBank/DDBJ whole genome shotgun (WGS) entry which is preliminary data.</text>
</comment>
<evidence type="ECO:0000256" key="1">
    <source>
        <dbReference type="ARBA" id="ARBA00023002"/>
    </source>
</evidence>
<evidence type="ECO:0000259" key="2">
    <source>
        <dbReference type="Pfam" id="PF00296"/>
    </source>
</evidence>
<keyword evidence="4" id="KW-1185">Reference proteome</keyword>
<dbReference type="PANTHER" id="PTHR43244:SF1">
    <property type="entry name" value="5,10-METHYLENETETRAHYDROMETHANOPTERIN REDUCTASE"/>
    <property type="match status" value="1"/>
</dbReference>
<dbReference type="InterPro" id="IPR050564">
    <property type="entry name" value="F420-G6PD/mer"/>
</dbReference>
<dbReference type="InterPro" id="IPR036661">
    <property type="entry name" value="Luciferase-like_sf"/>
</dbReference>
<keyword evidence="1" id="KW-0560">Oxidoreductase</keyword>
<dbReference type="InterPro" id="IPR011251">
    <property type="entry name" value="Luciferase-like_dom"/>
</dbReference>
<feature type="domain" description="Luciferase-like" evidence="2">
    <location>
        <begin position="33"/>
        <end position="266"/>
    </location>
</feature>
<organism evidence="3 4">
    <name type="scientific">Ktedonospora formicarum</name>
    <dbReference type="NCBI Taxonomy" id="2778364"/>
    <lineage>
        <taxon>Bacteria</taxon>
        <taxon>Bacillati</taxon>
        <taxon>Chloroflexota</taxon>
        <taxon>Ktedonobacteria</taxon>
        <taxon>Ktedonobacterales</taxon>
        <taxon>Ktedonobacteraceae</taxon>
        <taxon>Ktedonospora</taxon>
    </lineage>
</organism>
<dbReference type="EMBL" id="BNJF01000003">
    <property type="protein sequence ID" value="GHO48000.1"/>
    <property type="molecule type" value="Genomic_DNA"/>
</dbReference>
<dbReference type="RefSeq" id="WP_220197216.1">
    <property type="nucleotide sequence ID" value="NZ_BNJF01000003.1"/>
</dbReference>
<dbReference type="Gene3D" id="3.20.20.30">
    <property type="entry name" value="Luciferase-like domain"/>
    <property type="match status" value="1"/>
</dbReference>
<sequence length="331" mass="36791">MVQERSVIQDIETRPMRERVGISIKKEGFTPGYSVQEVIDEIKAMEDAGIQEVWVPQVGGIDTMTIFTAAALQTKRIRFNLGIVPIYTRHPLVLAQQVVAFDGIAPGRLRLGIGSSNQGLMGMYGIQIEKPLTYLKEFMGILRPVLETGQVDFEGKYLHAHYHWLDNRIVNVPLMISALGEKAFETAGEIADAALPWLAPVSYLHDTALPAIRKGAESRQRQAPPIIASVLVALSEDKPAVQREAFKQLVIYLDVPYFPRLFEAAGLPLGPNNEGMERLLNALVVQGSAAEVEQQLRQILSSELREINITHVPVVDEKKELAQLERIISNL</sequence>
<accession>A0A8J3I701</accession>
<evidence type="ECO:0000313" key="4">
    <source>
        <dbReference type="Proteomes" id="UP000612362"/>
    </source>
</evidence>
<dbReference type="Proteomes" id="UP000612362">
    <property type="component" value="Unassembled WGS sequence"/>
</dbReference>
<reference evidence="3" key="1">
    <citation type="submission" date="2020-10" db="EMBL/GenBank/DDBJ databases">
        <title>Taxonomic study of unclassified bacteria belonging to the class Ktedonobacteria.</title>
        <authorList>
            <person name="Yabe S."/>
            <person name="Wang C.M."/>
            <person name="Zheng Y."/>
            <person name="Sakai Y."/>
            <person name="Cavaletti L."/>
            <person name="Monciardini P."/>
            <person name="Donadio S."/>
        </authorList>
    </citation>
    <scope>NUCLEOTIDE SEQUENCE</scope>
    <source>
        <strain evidence="3">SOSP1-1</strain>
    </source>
</reference>
<dbReference type="AlphaFoldDB" id="A0A8J3I701"/>
<dbReference type="SUPFAM" id="SSF51679">
    <property type="entry name" value="Bacterial luciferase-like"/>
    <property type="match status" value="1"/>
</dbReference>
<protein>
    <recommendedName>
        <fullName evidence="2">Luciferase-like domain-containing protein</fullName>
    </recommendedName>
</protein>
<gene>
    <name evidence="3" type="ORF">KSX_61630</name>
</gene>
<proteinExistence type="predicted"/>
<name>A0A8J3I701_9CHLR</name>
<dbReference type="GO" id="GO:0016705">
    <property type="term" value="F:oxidoreductase activity, acting on paired donors, with incorporation or reduction of molecular oxygen"/>
    <property type="evidence" value="ECO:0007669"/>
    <property type="project" value="InterPro"/>
</dbReference>